<feature type="compositionally biased region" description="Low complexity" evidence="1">
    <location>
        <begin position="225"/>
        <end position="237"/>
    </location>
</feature>
<proteinExistence type="predicted"/>
<gene>
    <name evidence="2" type="ORF">PLEPLA_LOCUS25283</name>
</gene>
<comment type="caution">
    <text evidence="2">The sequence shown here is derived from an EMBL/GenBank/DDBJ whole genome shotgun (WGS) entry which is preliminary data.</text>
</comment>
<organism evidence="2 3">
    <name type="scientific">Pleuronectes platessa</name>
    <name type="common">European plaice</name>
    <dbReference type="NCBI Taxonomy" id="8262"/>
    <lineage>
        <taxon>Eukaryota</taxon>
        <taxon>Metazoa</taxon>
        <taxon>Chordata</taxon>
        <taxon>Craniata</taxon>
        <taxon>Vertebrata</taxon>
        <taxon>Euteleostomi</taxon>
        <taxon>Actinopterygii</taxon>
        <taxon>Neopterygii</taxon>
        <taxon>Teleostei</taxon>
        <taxon>Neoteleostei</taxon>
        <taxon>Acanthomorphata</taxon>
        <taxon>Carangaria</taxon>
        <taxon>Pleuronectiformes</taxon>
        <taxon>Pleuronectoidei</taxon>
        <taxon>Pleuronectidae</taxon>
        <taxon>Pleuronectes</taxon>
    </lineage>
</organism>
<evidence type="ECO:0000313" key="2">
    <source>
        <dbReference type="EMBL" id="CAB1437264.1"/>
    </source>
</evidence>
<evidence type="ECO:0000313" key="3">
    <source>
        <dbReference type="Proteomes" id="UP001153269"/>
    </source>
</evidence>
<protein>
    <submittedName>
        <fullName evidence="2">Uncharacterized protein</fullName>
    </submittedName>
</protein>
<evidence type="ECO:0000256" key="1">
    <source>
        <dbReference type="SAM" id="MobiDB-lite"/>
    </source>
</evidence>
<dbReference type="EMBL" id="CADEAL010002002">
    <property type="protein sequence ID" value="CAB1437264.1"/>
    <property type="molecule type" value="Genomic_DNA"/>
</dbReference>
<dbReference type="Proteomes" id="UP001153269">
    <property type="component" value="Unassembled WGS sequence"/>
</dbReference>
<feature type="region of interest" description="Disordered" evidence="1">
    <location>
        <begin position="218"/>
        <end position="255"/>
    </location>
</feature>
<reference evidence="2" key="1">
    <citation type="submission" date="2020-03" db="EMBL/GenBank/DDBJ databases">
        <authorList>
            <person name="Weist P."/>
        </authorList>
    </citation>
    <scope>NUCLEOTIDE SEQUENCE</scope>
</reference>
<name>A0A9N7UUW8_PLEPL</name>
<accession>A0A9N7UUW8</accession>
<dbReference type="AlphaFoldDB" id="A0A9N7UUW8"/>
<keyword evidence="3" id="KW-1185">Reference proteome</keyword>
<sequence length="255" mass="27163">MTGRINQCNGAAWTGPGAPVFACGRFVRVNALTDQSAAQERPPPTEVKCLSREVGPSFSNHHCVPSYPAASGPSPPLLCPWPVCAVVLITPVSADTQHTVPQPRMAHSPPASLLLSVYWGGAGERPASEDPQSSDRCGGKGISSALLYVSLPASCHRSITASPPYTHQDALVQWETDVPLSPTGPVGDRRPPLGTFSDTKLSSLLLGAMEWTLICEEEGERERQQGGPRTPPRGSSPNWLINPYRARLQGQGRSA</sequence>